<protein>
    <submittedName>
        <fullName evidence="1">Uncharacterized protein</fullName>
    </submittedName>
</protein>
<dbReference type="Gramene" id="ESQ33057">
    <property type="protein sequence ID" value="ESQ33057"/>
    <property type="gene ID" value="EUTSA_v10005245mg"/>
</dbReference>
<name>V4KST2_EUTSA</name>
<dbReference type="Proteomes" id="UP000030689">
    <property type="component" value="Unassembled WGS sequence"/>
</dbReference>
<proteinExistence type="predicted"/>
<evidence type="ECO:0000313" key="2">
    <source>
        <dbReference type="Proteomes" id="UP000030689"/>
    </source>
</evidence>
<dbReference type="KEGG" id="eus:EUTSA_v10005245mg"/>
<reference evidence="1 2" key="1">
    <citation type="journal article" date="2013" name="Front. Plant Sci.">
        <title>The Reference Genome of the Halophytic Plant Eutrema salsugineum.</title>
        <authorList>
            <person name="Yang R."/>
            <person name="Jarvis D.E."/>
            <person name="Chen H."/>
            <person name="Beilstein M.A."/>
            <person name="Grimwood J."/>
            <person name="Jenkins J."/>
            <person name="Shu S."/>
            <person name="Prochnik S."/>
            <person name="Xin M."/>
            <person name="Ma C."/>
            <person name="Schmutz J."/>
            <person name="Wing R.A."/>
            <person name="Mitchell-Olds T."/>
            <person name="Schumaker K.S."/>
            <person name="Wang X."/>
        </authorList>
    </citation>
    <scope>NUCLEOTIDE SEQUENCE [LARGE SCALE GENOMIC DNA]</scope>
</reference>
<keyword evidence="2" id="KW-1185">Reference proteome</keyword>
<dbReference type="EMBL" id="KI517748">
    <property type="protein sequence ID" value="ESQ33057.1"/>
    <property type="molecule type" value="Genomic_DNA"/>
</dbReference>
<sequence length="67" mass="8159">MDKIGQHRHWQNCRIHDLSVIYFLIKEIIILKRSHFRQNVFLPQKLNLEMRGIDPRTSRMLSERSTI</sequence>
<gene>
    <name evidence="1" type="ORF">EUTSA_v10005245mg</name>
</gene>
<dbReference type="AlphaFoldDB" id="V4KST2"/>
<evidence type="ECO:0000313" key="1">
    <source>
        <dbReference type="EMBL" id="ESQ33057.1"/>
    </source>
</evidence>
<organism evidence="1 2">
    <name type="scientific">Eutrema salsugineum</name>
    <name type="common">Saltwater cress</name>
    <name type="synonym">Sisymbrium salsugineum</name>
    <dbReference type="NCBI Taxonomy" id="72664"/>
    <lineage>
        <taxon>Eukaryota</taxon>
        <taxon>Viridiplantae</taxon>
        <taxon>Streptophyta</taxon>
        <taxon>Embryophyta</taxon>
        <taxon>Tracheophyta</taxon>
        <taxon>Spermatophyta</taxon>
        <taxon>Magnoliopsida</taxon>
        <taxon>eudicotyledons</taxon>
        <taxon>Gunneridae</taxon>
        <taxon>Pentapetalae</taxon>
        <taxon>rosids</taxon>
        <taxon>malvids</taxon>
        <taxon>Brassicales</taxon>
        <taxon>Brassicaceae</taxon>
        <taxon>Eutremeae</taxon>
        <taxon>Eutrema</taxon>
    </lineage>
</organism>
<accession>V4KST2</accession>